<reference evidence="1 2" key="1">
    <citation type="journal article" date="2016" name="Mol. Biol. Evol.">
        <title>Comparative Genomics of Early-Diverging Mushroom-Forming Fungi Provides Insights into the Origins of Lignocellulose Decay Capabilities.</title>
        <authorList>
            <person name="Nagy L.G."/>
            <person name="Riley R."/>
            <person name="Tritt A."/>
            <person name="Adam C."/>
            <person name="Daum C."/>
            <person name="Floudas D."/>
            <person name="Sun H."/>
            <person name="Yadav J.S."/>
            <person name="Pangilinan J."/>
            <person name="Larsson K.H."/>
            <person name="Matsuura K."/>
            <person name="Barry K."/>
            <person name="Labutti K."/>
            <person name="Kuo R."/>
            <person name="Ohm R.A."/>
            <person name="Bhattacharya S.S."/>
            <person name="Shirouzu T."/>
            <person name="Yoshinaga Y."/>
            <person name="Martin F.M."/>
            <person name="Grigoriev I.V."/>
            <person name="Hibbett D.S."/>
        </authorList>
    </citation>
    <scope>NUCLEOTIDE SEQUENCE [LARGE SCALE GENOMIC DNA]</scope>
    <source>
        <strain evidence="1 2">HHB14362 ss-1</strain>
    </source>
</reference>
<name>A0A165QZT1_9AGAM</name>
<dbReference type="EMBL" id="KV425588">
    <property type="protein sequence ID" value="KZT23115.1"/>
    <property type="molecule type" value="Genomic_DNA"/>
</dbReference>
<proteinExistence type="predicted"/>
<organism evidence="1 2">
    <name type="scientific">Neolentinus lepideus HHB14362 ss-1</name>
    <dbReference type="NCBI Taxonomy" id="1314782"/>
    <lineage>
        <taxon>Eukaryota</taxon>
        <taxon>Fungi</taxon>
        <taxon>Dikarya</taxon>
        <taxon>Basidiomycota</taxon>
        <taxon>Agaricomycotina</taxon>
        <taxon>Agaricomycetes</taxon>
        <taxon>Gloeophyllales</taxon>
        <taxon>Gloeophyllaceae</taxon>
        <taxon>Neolentinus</taxon>
    </lineage>
</organism>
<keyword evidence="2" id="KW-1185">Reference proteome</keyword>
<dbReference type="AlphaFoldDB" id="A0A165QZT1"/>
<evidence type="ECO:0000313" key="2">
    <source>
        <dbReference type="Proteomes" id="UP000076761"/>
    </source>
</evidence>
<dbReference type="STRING" id="1314782.A0A165QZT1"/>
<dbReference type="Gene3D" id="1.20.1280.50">
    <property type="match status" value="1"/>
</dbReference>
<sequence length="515" mass="58709">MDFASTASDCPQQPSPLQRIPVELLSEIFISCLDTKFARPDLCEPPLLLTLVCGRWRRCATNTARLWSSLMVGDGSYWANVNDPDARVKRLLSQVAIMKTWFGRSGTLPLSLSIQVNTELCEETQSCMQMLRSYFPRRILRLTINLCSARWLLVLSGVQCPVLDELEVTCYASLEHPLSEPLHAPFLRKLTLANTVDWATAGLVFAPWRLRELDWRNDGEADTLFEMLWRCYSSSQRLITGRDKSSLTSEIIILPSLEQLDLRSSCSADWRPLLHKLRLSGLRRMILNTSDFWRYGNGITDAQSIVASLSYSSPHLTFLSVRFQDPICEDAAEFRMLLKTTPRLEVLRLYAYRCNICRLASETREIFASLTYDHVTGGYQSLLPNLSELMIACQCNQDVCPSMLDVETMLRSRVGSEGATSRARLRFVRISLNAVPSQWCARWHDLHSGWIIRDLHDGRAGTISHRTKMDLTKDCKSRPTGWIGGLKPPSQLARLTKWIVRKGRNFRQVLSRTTR</sequence>
<dbReference type="OrthoDB" id="2269034at2759"/>
<evidence type="ECO:0000313" key="1">
    <source>
        <dbReference type="EMBL" id="KZT23115.1"/>
    </source>
</evidence>
<dbReference type="Proteomes" id="UP000076761">
    <property type="component" value="Unassembled WGS sequence"/>
</dbReference>
<accession>A0A165QZT1</accession>
<gene>
    <name evidence="1" type="ORF">NEOLEDRAFT_1096547</name>
</gene>
<dbReference type="SUPFAM" id="SSF52047">
    <property type="entry name" value="RNI-like"/>
    <property type="match status" value="1"/>
</dbReference>
<protein>
    <submittedName>
        <fullName evidence="1">Uncharacterized protein</fullName>
    </submittedName>
</protein>
<dbReference type="InParanoid" id="A0A165QZT1"/>